<accession>A0A0E9XB21</accession>
<proteinExistence type="predicted"/>
<dbReference type="EMBL" id="GBXM01008763">
    <property type="protein sequence ID" value="JAH99814.1"/>
    <property type="molecule type" value="Transcribed_RNA"/>
</dbReference>
<organism evidence="1">
    <name type="scientific">Anguilla anguilla</name>
    <name type="common">European freshwater eel</name>
    <name type="synonym">Muraena anguilla</name>
    <dbReference type="NCBI Taxonomy" id="7936"/>
    <lineage>
        <taxon>Eukaryota</taxon>
        <taxon>Metazoa</taxon>
        <taxon>Chordata</taxon>
        <taxon>Craniata</taxon>
        <taxon>Vertebrata</taxon>
        <taxon>Euteleostomi</taxon>
        <taxon>Actinopterygii</taxon>
        <taxon>Neopterygii</taxon>
        <taxon>Teleostei</taxon>
        <taxon>Anguilliformes</taxon>
        <taxon>Anguillidae</taxon>
        <taxon>Anguilla</taxon>
    </lineage>
</organism>
<evidence type="ECO:0000313" key="1">
    <source>
        <dbReference type="EMBL" id="JAH99814.1"/>
    </source>
</evidence>
<dbReference type="AlphaFoldDB" id="A0A0E9XB21"/>
<sequence length="26" mass="3107">MVSVGLKQFRLFYLGLELTFSPIYRQ</sequence>
<reference evidence="1" key="1">
    <citation type="submission" date="2014-11" db="EMBL/GenBank/DDBJ databases">
        <authorList>
            <person name="Amaro Gonzalez C."/>
        </authorList>
    </citation>
    <scope>NUCLEOTIDE SEQUENCE</scope>
</reference>
<reference evidence="1" key="2">
    <citation type="journal article" date="2015" name="Fish Shellfish Immunol.">
        <title>Early steps in the European eel (Anguilla anguilla)-Vibrio vulnificus interaction in the gills: Role of the RtxA13 toxin.</title>
        <authorList>
            <person name="Callol A."/>
            <person name="Pajuelo D."/>
            <person name="Ebbesson L."/>
            <person name="Teles M."/>
            <person name="MacKenzie S."/>
            <person name="Amaro C."/>
        </authorList>
    </citation>
    <scope>NUCLEOTIDE SEQUENCE</scope>
</reference>
<name>A0A0E9XB21_ANGAN</name>
<protein>
    <submittedName>
        <fullName evidence="1">Uncharacterized protein</fullName>
    </submittedName>
</protein>